<dbReference type="InterPro" id="IPR013783">
    <property type="entry name" value="Ig-like_fold"/>
</dbReference>
<evidence type="ECO:0000313" key="6">
    <source>
        <dbReference type="Proteomes" id="UP000182829"/>
    </source>
</evidence>
<dbReference type="OMA" id="PNDFNTT"/>
<evidence type="ECO:0000256" key="2">
    <source>
        <dbReference type="SAM" id="Phobius"/>
    </source>
</evidence>
<dbReference type="EMBL" id="FORO01000048">
    <property type="protein sequence ID" value="SFJ62542.1"/>
    <property type="molecule type" value="Genomic_DNA"/>
</dbReference>
<dbReference type="Gene3D" id="2.60.40.10">
    <property type="entry name" value="Immunoglobulins"/>
    <property type="match status" value="1"/>
</dbReference>
<dbReference type="Pfam" id="PF07705">
    <property type="entry name" value="CARDB"/>
    <property type="match status" value="1"/>
</dbReference>
<feature type="compositionally biased region" description="Acidic residues" evidence="1">
    <location>
        <begin position="399"/>
        <end position="422"/>
    </location>
</feature>
<keyword evidence="2" id="KW-0472">Membrane</keyword>
<feature type="domain" description="DUF7282" evidence="4">
    <location>
        <begin position="82"/>
        <end position="186"/>
    </location>
</feature>
<dbReference type="Pfam" id="PF23951">
    <property type="entry name" value="DUF7282"/>
    <property type="match status" value="2"/>
</dbReference>
<proteinExistence type="predicted"/>
<protein>
    <submittedName>
        <fullName evidence="5">CARDB protein</fullName>
    </submittedName>
</protein>
<keyword evidence="2" id="KW-1133">Transmembrane helix</keyword>
<dbReference type="InterPro" id="IPR055706">
    <property type="entry name" value="Slg1/2_DUF7282"/>
</dbReference>
<reference evidence="5 6" key="1">
    <citation type="submission" date="2016-10" db="EMBL/GenBank/DDBJ databases">
        <authorList>
            <person name="de Groot N.N."/>
        </authorList>
    </citation>
    <scope>NUCLEOTIDE SEQUENCE [LARGE SCALE GENOMIC DNA]</scope>
    <source>
        <strain evidence="5 6">SP2</strain>
    </source>
</reference>
<dbReference type="AlphaFoldDB" id="A0A1I3SWE7"/>
<dbReference type="Proteomes" id="UP000182829">
    <property type="component" value="Unassembled WGS sequence"/>
</dbReference>
<dbReference type="InterPro" id="IPR011635">
    <property type="entry name" value="CARDB"/>
</dbReference>
<keyword evidence="2" id="KW-0812">Transmembrane</keyword>
<feature type="domain" description="DUF7282" evidence="4">
    <location>
        <begin position="296"/>
        <end position="393"/>
    </location>
</feature>
<feature type="domain" description="CARDB" evidence="3">
    <location>
        <begin position="198"/>
        <end position="281"/>
    </location>
</feature>
<evidence type="ECO:0000259" key="3">
    <source>
        <dbReference type="Pfam" id="PF07705"/>
    </source>
</evidence>
<name>A0A1I3SWE7_9EURY</name>
<gene>
    <name evidence="5" type="ORF">SAMN05443661_14819</name>
</gene>
<feature type="region of interest" description="Disordered" evidence="1">
    <location>
        <begin position="398"/>
        <end position="422"/>
    </location>
</feature>
<evidence type="ECO:0000313" key="5">
    <source>
        <dbReference type="EMBL" id="SFJ62542.1"/>
    </source>
</evidence>
<accession>A0A1I3SWE7</accession>
<feature type="transmembrane region" description="Helical" evidence="2">
    <location>
        <begin position="50"/>
        <end position="74"/>
    </location>
</feature>
<evidence type="ECO:0000259" key="4">
    <source>
        <dbReference type="Pfam" id="PF23951"/>
    </source>
</evidence>
<sequence>MIGLLTVTRTDPGLQKECAFTALQFVRSASTADRDPPMSTRSTFGTIKRIVAILIAIGIVLSAGIIVGQAPAIFGVEEDPTASITVEDQQTNGTVVEIDEVTLSDGGFVVVSEDGESLAVSDYLEADTHQNVTIKSDEEELIGKLTATVHQDTTGDEEYAYEETDGEEDRPYLSDGFPVSDIATVTTTEIDDPLEESFTVESLAVRPTVTTNETLQVVAEIENPTELDSQQRVGFRLDGQVLEQQVLDLAAGESTEVVFEFDTSDTSPGERTVGVYTDGDGALEAVEFEFHAEPSVAITDISEDEVTAAVATPTESFVAVVADENATNADGIDEADVVGTSDELESGEHENVTIEFDETVDEGDELAAVLFEGNPDDLETASAVEHDDEPVATTFTLVGEDDLEADDLDDASGDDTADEDDE</sequence>
<organism evidence="5 6">
    <name type="scientific">Natronobacterium gregoryi</name>
    <dbReference type="NCBI Taxonomy" id="44930"/>
    <lineage>
        <taxon>Archaea</taxon>
        <taxon>Methanobacteriati</taxon>
        <taxon>Methanobacteriota</taxon>
        <taxon>Stenosarchaea group</taxon>
        <taxon>Halobacteria</taxon>
        <taxon>Halobacteriales</taxon>
        <taxon>Natrialbaceae</taxon>
        <taxon>Natronobacterium</taxon>
    </lineage>
</organism>
<evidence type="ECO:0000256" key="1">
    <source>
        <dbReference type="SAM" id="MobiDB-lite"/>
    </source>
</evidence>